<gene>
    <name evidence="2" type="ORF">SAMN05216297_10666</name>
</gene>
<dbReference type="RefSeq" id="WP_091493566.1">
    <property type="nucleotide sequence ID" value="NZ_FOMH01000006.1"/>
</dbReference>
<keyword evidence="1" id="KW-0732">Signal</keyword>
<evidence type="ECO:0000256" key="1">
    <source>
        <dbReference type="SAM" id="SignalP"/>
    </source>
</evidence>
<dbReference type="EMBL" id="FOMH01000006">
    <property type="protein sequence ID" value="SFD25551.1"/>
    <property type="molecule type" value="Genomic_DNA"/>
</dbReference>
<protein>
    <submittedName>
        <fullName evidence="2">Uncharacterized protein</fullName>
    </submittedName>
</protein>
<evidence type="ECO:0000313" key="2">
    <source>
        <dbReference type="EMBL" id="SFD25551.1"/>
    </source>
</evidence>
<reference evidence="3" key="1">
    <citation type="submission" date="2016-10" db="EMBL/GenBank/DDBJ databases">
        <authorList>
            <person name="Varghese N."/>
            <person name="Submissions S."/>
        </authorList>
    </citation>
    <scope>NUCLEOTIDE SEQUENCE [LARGE SCALE GENOMIC DNA]</scope>
    <source>
        <strain evidence="3">CGMCC 1.10370</strain>
    </source>
</reference>
<dbReference type="Proteomes" id="UP000199672">
    <property type="component" value="Unassembled WGS sequence"/>
</dbReference>
<name>A0A1I1QTW1_9FLAO</name>
<dbReference type="AlphaFoldDB" id="A0A1I1QTW1"/>
<dbReference type="STRING" id="739143.SAMN05216297_10666"/>
<evidence type="ECO:0000313" key="3">
    <source>
        <dbReference type="Proteomes" id="UP000199672"/>
    </source>
</evidence>
<feature type="signal peptide" evidence="1">
    <location>
        <begin position="1"/>
        <end position="20"/>
    </location>
</feature>
<keyword evidence="3" id="KW-1185">Reference proteome</keyword>
<accession>A0A1I1QTW1</accession>
<sequence length="77" mass="8537">MKKVIFTAFTVVAFCGVSFAKTSKNVKNKQTAKEILVIADCGAFASYMMAAYEELNECLNSADYNAGYHYFKAICEI</sequence>
<feature type="chain" id="PRO_5011583367" evidence="1">
    <location>
        <begin position="21"/>
        <end position="77"/>
    </location>
</feature>
<organism evidence="2 3">
    <name type="scientific">Flavobacterium phragmitis</name>
    <dbReference type="NCBI Taxonomy" id="739143"/>
    <lineage>
        <taxon>Bacteria</taxon>
        <taxon>Pseudomonadati</taxon>
        <taxon>Bacteroidota</taxon>
        <taxon>Flavobacteriia</taxon>
        <taxon>Flavobacteriales</taxon>
        <taxon>Flavobacteriaceae</taxon>
        <taxon>Flavobacterium</taxon>
    </lineage>
</organism>
<proteinExistence type="predicted"/>